<dbReference type="SUPFAM" id="SSF53613">
    <property type="entry name" value="Ribokinase-like"/>
    <property type="match status" value="1"/>
</dbReference>
<keyword evidence="2" id="KW-0418">Kinase</keyword>
<dbReference type="GO" id="GO:0050225">
    <property type="term" value="F:pseudouridine kinase activity"/>
    <property type="evidence" value="ECO:0007669"/>
    <property type="project" value="UniProtKB-EC"/>
</dbReference>
<evidence type="ECO:0000313" key="2">
    <source>
        <dbReference type="EMBL" id="MBA4674272.1"/>
    </source>
</evidence>
<protein>
    <submittedName>
        <fullName evidence="2">Pseudouridine kinase</fullName>
        <ecNumber evidence="2">2.7.1.83</ecNumber>
    </submittedName>
</protein>
<dbReference type="GO" id="GO:0016798">
    <property type="term" value="F:hydrolase activity, acting on glycosyl bonds"/>
    <property type="evidence" value="ECO:0007669"/>
    <property type="project" value="TreeGrafter"/>
</dbReference>
<name>A0A7C9AQJ4_OPUST</name>
<accession>A0A7C9AQJ4</accession>
<sequence length="291" mass="30957">MFDVDGELTAGVASVESIERCVTPQWIQGFKPIIRSAPVMLVDANLSIEALNASCRMAADFGVPVWFEPVSVAKSKRVASVAKHVTFASPNEHELVAMAEALTHGNVFRPIQRDQNKNSCSIESLFKELKHAILVLLDGGIKFVLVTLGPQGAILCSRLEPTCLNECLNSAKILGGRNELFEAVTGRCRTHRYTSSTLRKRGSHLFAMHFPALPATVGRVGGAGDCLAGGVLASLCSGLSIMQSVAVGIAAAKAALLVETNVPHQYDLTALADDAGAVYDAARVVFQESLL</sequence>
<evidence type="ECO:0000256" key="1">
    <source>
        <dbReference type="ARBA" id="ARBA00022723"/>
    </source>
</evidence>
<dbReference type="EC" id="2.7.1.83" evidence="2"/>
<dbReference type="GO" id="GO:0004730">
    <property type="term" value="F:pseudouridylate synthase activity"/>
    <property type="evidence" value="ECO:0007669"/>
    <property type="project" value="TreeGrafter"/>
</dbReference>
<organism evidence="2">
    <name type="scientific">Opuntia streptacantha</name>
    <name type="common">Prickly pear cactus</name>
    <name type="synonym">Opuntia cardona</name>
    <dbReference type="NCBI Taxonomy" id="393608"/>
    <lineage>
        <taxon>Eukaryota</taxon>
        <taxon>Viridiplantae</taxon>
        <taxon>Streptophyta</taxon>
        <taxon>Embryophyta</taxon>
        <taxon>Tracheophyta</taxon>
        <taxon>Spermatophyta</taxon>
        <taxon>Magnoliopsida</taxon>
        <taxon>eudicotyledons</taxon>
        <taxon>Gunneridae</taxon>
        <taxon>Pentapetalae</taxon>
        <taxon>Caryophyllales</taxon>
        <taxon>Cactineae</taxon>
        <taxon>Cactaceae</taxon>
        <taxon>Opuntioideae</taxon>
        <taxon>Opuntia</taxon>
    </lineage>
</organism>
<dbReference type="Gene3D" id="3.40.1190.20">
    <property type="match status" value="1"/>
</dbReference>
<reference evidence="2" key="1">
    <citation type="journal article" date="2013" name="J. Plant Res.">
        <title>Effect of fungi and light on seed germination of three Opuntia species from semiarid lands of central Mexico.</title>
        <authorList>
            <person name="Delgado-Sanchez P."/>
            <person name="Jimenez-Bremont J.F."/>
            <person name="Guerrero-Gonzalez Mde L."/>
            <person name="Flores J."/>
        </authorList>
    </citation>
    <scope>NUCLEOTIDE SEQUENCE</scope>
    <source>
        <tissue evidence="2">Cladode</tissue>
    </source>
</reference>
<dbReference type="AlphaFoldDB" id="A0A7C9AQJ4"/>
<dbReference type="PANTHER" id="PTHR42909">
    <property type="entry name" value="ZGC:136858"/>
    <property type="match status" value="1"/>
</dbReference>
<dbReference type="PANTHER" id="PTHR42909:SF1">
    <property type="entry name" value="CARBOHYDRATE KINASE PFKB DOMAIN-CONTAINING PROTEIN"/>
    <property type="match status" value="1"/>
</dbReference>
<proteinExistence type="predicted"/>
<dbReference type="GO" id="GO:0005737">
    <property type="term" value="C:cytoplasm"/>
    <property type="evidence" value="ECO:0007669"/>
    <property type="project" value="TreeGrafter"/>
</dbReference>
<keyword evidence="1" id="KW-0479">Metal-binding</keyword>
<dbReference type="GO" id="GO:0046872">
    <property type="term" value="F:metal ion binding"/>
    <property type="evidence" value="ECO:0007669"/>
    <property type="project" value="UniProtKB-KW"/>
</dbReference>
<keyword evidence="2" id="KW-0808">Transferase</keyword>
<dbReference type="EMBL" id="GISG01262097">
    <property type="protein sequence ID" value="MBA4674272.1"/>
    <property type="molecule type" value="Transcribed_RNA"/>
</dbReference>
<reference evidence="2" key="2">
    <citation type="submission" date="2020-07" db="EMBL/GenBank/DDBJ databases">
        <authorList>
            <person name="Vera ALvarez R."/>
            <person name="Arias-Moreno D.M."/>
            <person name="Jimenez-Jacinto V."/>
            <person name="Jimenez-Bremont J.F."/>
            <person name="Swaminathan K."/>
            <person name="Moose S.P."/>
            <person name="Guerrero-Gonzalez M.L."/>
            <person name="Marino-Ramirez L."/>
            <person name="Landsman D."/>
            <person name="Rodriguez-Kessler M."/>
            <person name="Delgado-Sanchez P."/>
        </authorList>
    </citation>
    <scope>NUCLEOTIDE SEQUENCE</scope>
    <source>
        <tissue evidence="2">Cladode</tissue>
    </source>
</reference>
<dbReference type="InterPro" id="IPR029056">
    <property type="entry name" value="Ribokinase-like"/>
</dbReference>